<comment type="catalytic activity">
    <reaction evidence="12">
        <text>tRNA(Lys) + L-lysine + ATP = L-lysyl-tRNA(Lys) + AMP + diphosphate</text>
        <dbReference type="Rhea" id="RHEA:20792"/>
        <dbReference type="Rhea" id="RHEA-COMP:9696"/>
        <dbReference type="Rhea" id="RHEA-COMP:9697"/>
        <dbReference type="ChEBI" id="CHEBI:30616"/>
        <dbReference type="ChEBI" id="CHEBI:32551"/>
        <dbReference type="ChEBI" id="CHEBI:33019"/>
        <dbReference type="ChEBI" id="CHEBI:78442"/>
        <dbReference type="ChEBI" id="CHEBI:78529"/>
        <dbReference type="ChEBI" id="CHEBI:456215"/>
        <dbReference type="EC" id="6.1.1.6"/>
    </reaction>
</comment>
<evidence type="ECO:0000256" key="1">
    <source>
        <dbReference type="ARBA" id="ARBA00004496"/>
    </source>
</evidence>
<evidence type="ECO:0000313" key="14">
    <source>
        <dbReference type="EMBL" id="VAV90083.1"/>
    </source>
</evidence>
<evidence type="ECO:0000256" key="7">
    <source>
        <dbReference type="ARBA" id="ARBA00022741"/>
    </source>
</evidence>
<dbReference type="EC" id="6.1.1.6" evidence="3"/>
<dbReference type="InterPro" id="IPR002313">
    <property type="entry name" value="Lys-tRNA-ligase_II"/>
</dbReference>
<evidence type="ECO:0000256" key="3">
    <source>
        <dbReference type="ARBA" id="ARBA00013166"/>
    </source>
</evidence>
<sequence>MTDDADPGDALDDADALDAHPLTRERLAKYRAHMDNGGFPYSFSRTHTAGELHERFDGLEPGTETDEVVTVAGRLMNTRVMGKLVFAVLSDVTGTIQLFVDKRTLGDDGFAAFLELDAGDWVGATGAVLTTKRGEVSVRITSFELLQKSLRPMPDKWHGLKDVEARSRQRYLDLMANPDSLATAVTRSKIISELRRQFEDRGYIEVETPVLLPQATGATARPFVTHHNALDLDMYLRIATELYLKRLVVGGLERVYEIGRIFRNEGIDSSHNPEFTMLESYEAYADYDDIMVLVEDVVAACAVAATGSSIIEYQGRELNLAGPYRRATMLDLVREACGEDIDYDTDLETLRPIAEGHGIQGEDHWGQGKFVEALFDELVESSLWEPTFVTEHPVEISPLSRQHRSKPNVTERFELIIAGSEYANAFSELNDPFDQRARFEAQARMKAAGDDEAHPIDEDYIRALEYGLPPTGGLGIGVDRLVMLLTDKHHIREVILFPTMRPEA</sequence>
<accession>A0A3B0S0J3</accession>
<evidence type="ECO:0000256" key="12">
    <source>
        <dbReference type="ARBA" id="ARBA00048573"/>
    </source>
</evidence>
<dbReference type="CDD" id="cd00775">
    <property type="entry name" value="LysRS_core"/>
    <property type="match status" value="1"/>
</dbReference>
<evidence type="ECO:0000256" key="10">
    <source>
        <dbReference type="ARBA" id="ARBA00023146"/>
    </source>
</evidence>
<keyword evidence="9" id="KW-0648">Protein biosynthesis</keyword>
<organism evidence="14">
    <name type="scientific">hydrothermal vent metagenome</name>
    <dbReference type="NCBI Taxonomy" id="652676"/>
    <lineage>
        <taxon>unclassified sequences</taxon>
        <taxon>metagenomes</taxon>
        <taxon>ecological metagenomes</taxon>
    </lineage>
</organism>
<evidence type="ECO:0000256" key="6">
    <source>
        <dbReference type="ARBA" id="ARBA00022723"/>
    </source>
</evidence>
<dbReference type="InterPro" id="IPR004365">
    <property type="entry name" value="NA-bd_OB_tRNA"/>
</dbReference>
<evidence type="ECO:0000256" key="9">
    <source>
        <dbReference type="ARBA" id="ARBA00022917"/>
    </source>
</evidence>
<dbReference type="FunFam" id="3.30.930.10:FF:000238">
    <property type="entry name" value="Lysine--tRNA ligase"/>
    <property type="match status" value="1"/>
</dbReference>
<evidence type="ECO:0000256" key="4">
    <source>
        <dbReference type="ARBA" id="ARBA00022490"/>
    </source>
</evidence>
<keyword evidence="8" id="KW-0067">ATP-binding</keyword>
<reference evidence="14" key="1">
    <citation type="submission" date="2018-06" db="EMBL/GenBank/DDBJ databases">
        <authorList>
            <person name="Zhirakovskaya E."/>
        </authorList>
    </citation>
    <scope>NUCLEOTIDE SEQUENCE</scope>
</reference>
<dbReference type="NCBIfam" id="NF001756">
    <property type="entry name" value="PRK00484.1"/>
    <property type="match status" value="1"/>
</dbReference>
<comment type="subcellular location">
    <subcellularLocation>
        <location evidence="1">Cytoplasm</location>
    </subcellularLocation>
</comment>
<comment type="similarity">
    <text evidence="2">Belongs to the class-II aminoacyl-tRNA synthetase family.</text>
</comment>
<dbReference type="SUPFAM" id="SSF50249">
    <property type="entry name" value="Nucleic acid-binding proteins"/>
    <property type="match status" value="1"/>
</dbReference>
<dbReference type="GO" id="GO:0005829">
    <property type="term" value="C:cytosol"/>
    <property type="evidence" value="ECO:0007669"/>
    <property type="project" value="TreeGrafter"/>
</dbReference>
<name>A0A3B0S0J3_9ZZZZ</name>
<dbReference type="EMBL" id="UOEI01000029">
    <property type="protein sequence ID" value="VAV90083.1"/>
    <property type="molecule type" value="Genomic_DNA"/>
</dbReference>
<evidence type="ECO:0000259" key="13">
    <source>
        <dbReference type="PROSITE" id="PS50862"/>
    </source>
</evidence>
<keyword evidence="10 14" id="KW-0030">Aminoacyl-tRNA synthetase</keyword>
<dbReference type="InterPro" id="IPR018149">
    <property type="entry name" value="Lys-tRNA-synth_II_C"/>
</dbReference>
<dbReference type="SUPFAM" id="SSF55681">
    <property type="entry name" value="Class II aaRS and biotin synthetases"/>
    <property type="match status" value="1"/>
</dbReference>
<evidence type="ECO:0000256" key="11">
    <source>
        <dbReference type="ARBA" id="ARBA00030563"/>
    </source>
</evidence>
<dbReference type="PRINTS" id="PR00982">
    <property type="entry name" value="TRNASYNTHLYS"/>
</dbReference>
<dbReference type="PROSITE" id="PS50862">
    <property type="entry name" value="AA_TRNA_LIGASE_II"/>
    <property type="match status" value="1"/>
</dbReference>
<dbReference type="CDD" id="cd04322">
    <property type="entry name" value="LysRS_N"/>
    <property type="match status" value="1"/>
</dbReference>
<dbReference type="GO" id="GO:0000049">
    <property type="term" value="F:tRNA binding"/>
    <property type="evidence" value="ECO:0007669"/>
    <property type="project" value="TreeGrafter"/>
</dbReference>
<dbReference type="GO" id="GO:0004824">
    <property type="term" value="F:lysine-tRNA ligase activity"/>
    <property type="evidence" value="ECO:0007669"/>
    <property type="project" value="UniProtKB-EC"/>
</dbReference>
<evidence type="ECO:0000256" key="5">
    <source>
        <dbReference type="ARBA" id="ARBA00022598"/>
    </source>
</evidence>
<evidence type="ECO:0000256" key="8">
    <source>
        <dbReference type="ARBA" id="ARBA00022840"/>
    </source>
</evidence>
<dbReference type="Pfam" id="PF00152">
    <property type="entry name" value="tRNA-synt_2"/>
    <property type="match status" value="1"/>
</dbReference>
<dbReference type="AlphaFoldDB" id="A0A3B0S0J3"/>
<dbReference type="InterPro" id="IPR004364">
    <property type="entry name" value="Aa-tRNA-synt_II"/>
</dbReference>
<dbReference type="GO" id="GO:0005524">
    <property type="term" value="F:ATP binding"/>
    <property type="evidence" value="ECO:0007669"/>
    <property type="project" value="UniProtKB-KW"/>
</dbReference>
<dbReference type="GO" id="GO:0006430">
    <property type="term" value="P:lysyl-tRNA aminoacylation"/>
    <property type="evidence" value="ECO:0007669"/>
    <property type="project" value="InterPro"/>
</dbReference>
<dbReference type="Gene3D" id="3.30.930.10">
    <property type="entry name" value="Bira Bifunctional Protein, Domain 2"/>
    <property type="match status" value="1"/>
</dbReference>
<feature type="domain" description="Aminoacyl-transfer RNA synthetases class-II family profile" evidence="13">
    <location>
        <begin position="187"/>
        <end position="502"/>
    </location>
</feature>
<dbReference type="Pfam" id="PF01336">
    <property type="entry name" value="tRNA_anti-codon"/>
    <property type="match status" value="1"/>
</dbReference>
<dbReference type="InterPro" id="IPR045864">
    <property type="entry name" value="aa-tRNA-synth_II/BPL/LPL"/>
</dbReference>
<evidence type="ECO:0000256" key="2">
    <source>
        <dbReference type="ARBA" id="ARBA00008226"/>
    </source>
</evidence>
<dbReference type="InterPro" id="IPR012340">
    <property type="entry name" value="NA-bd_OB-fold"/>
</dbReference>
<dbReference type="HAMAP" id="MF_00252">
    <property type="entry name" value="Lys_tRNA_synth_class2"/>
    <property type="match status" value="1"/>
</dbReference>
<dbReference type="GO" id="GO:0046872">
    <property type="term" value="F:metal ion binding"/>
    <property type="evidence" value="ECO:0007669"/>
    <property type="project" value="UniProtKB-KW"/>
</dbReference>
<dbReference type="PANTHER" id="PTHR42918">
    <property type="entry name" value="LYSYL-TRNA SYNTHETASE"/>
    <property type="match status" value="1"/>
</dbReference>
<dbReference type="NCBIfam" id="TIGR00499">
    <property type="entry name" value="lysS_bact"/>
    <property type="match status" value="1"/>
</dbReference>
<keyword evidence="5 14" id="KW-0436">Ligase</keyword>
<dbReference type="PANTHER" id="PTHR42918:SF15">
    <property type="entry name" value="LYSINE--TRNA LIGASE, CHLOROPLASTIC_MITOCHONDRIAL"/>
    <property type="match status" value="1"/>
</dbReference>
<dbReference type="InterPro" id="IPR006195">
    <property type="entry name" value="aa-tRNA-synth_II"/>
</dbReference>
<proteinExistence type="inferred from homology"/>
<keyword evidence="6" id="KW-0479">Metal-binding</keyword>
<dbReference type="Gene3D" id="2.40.50.140">
    <property type="entry name" value="Nucleic acid-binding proteins"/>
    <property type="match status" value="1"/>
</dbReference>
<keyword evidence="4" id="KW-0963">Cytoplasm</keyword>
<dbReference type="InterPro" id="IPR044136">
    <property type="entry name" value="Lys-tRNA-ligase_II_N"/>
</dbReference>
<keyword evidence="7" id="KW-0547">Nucleotide-binding</keyword>
<gene>
    <name evidence="14" type="ORF">MNBD_ACTINO01-236</name>
</gene>
<protein>
    <recommendedName>
        <fullName evidence="3">lysine--tRNA ligase</fullName>
        <ecNumber evidence="3">6.1.1.6</ecNumber>
    </recommendedName>
    <alternativeName>
        <fullName evidence="11">Lysyl-tRNA synthetase</fullName>
    </alternativeName>
</protein>